<feature type="compositionally biased region" description="Basic residues" evidence="5">
    <location>
        <begin position="207"/>
        <end position="218"/>
    </location>
</feature>
<dbReference type="Gene3D" id="3.90.1720.10">
    <property type="entry name" value="endopeptidase domain like (from Nostoc punctiforme)"/>
    <property type="match status" value="1"/>
</dbReference>
<evidence type="ECO:0000313" key="7">
    <source>
        <dbReference type="EMBL" id="KAK0067898.1"/>
    </source>
</evidence>
<evidence type="ECO:0000256" key="1">
    <source>
        <dbReference type="ARBA" id="ARBA00007824"/>
    </source>
</evidence>
<feature type="domain" description="LRAT" evidence="6">
    <location>
        <begin position="37"/>
        <end position="143"/>
    </location>
</feature>
<dbReference type="PANTHER" id="PTHR13943:SF77">
    <property type="entry name" value="LRAT DOMAIN-CONTAINING PROTEIN"/>
    <property type="match status" value="1"/>
</dbReference>
<keyword evidence="8" id="KW-1185">Reference proteome</keyword>
<organism evidence="7 8">
    <name type="scientific">Biomphalaria pfeifferi</name>
    <name type="common">Bloodfluke planorb</name>
    <name type="synonym">Freshwater snail</name>
    <dbReference type="NCBI Taxonomy" id="112525"/>
    <lineage>
        <taxon>Eukaryota</taxon>
        <taxon>Metazoa</taxon>
        <taxon>Spiralia</taxon>
        <taxon>Lophotrochozoa</taxon>
        <taxon>Mollusca</taxon>
        <taxon>Gastropoda</taxon>
        <taxon>Heterobranchia</taxon>
        <taxon>Euthyneura</taxon>
        <taxon>Panpulmonata</taxon>
        <taxon>Hygrophila</taxon>
        <taxon>Lymnaeoidea</taxon>
        <taxon>Planorbidae</taxon>
        <taxon>Biomphalaria</taxon>
    </lineage>
</organism>
<dbReference type="AlphaFoldDB" id="A0AAD8C8W8"/>
<dbReference type="Pfam" id="PF04970">
    <property type="entry name" value="LRAT"/>
    <property type="match status" value="1"/>
</dbReference>
<keyword evidence="2" id="KW-0808">Transferase</keyword>
<comment type="caution">
    <text evidence="7">The sequence shown here is derived from an EMBL/GenBank/DDBJ whole genome shotgun (WGS) entry which is preliminary data.</text>
</comment>
<dbReference type="GO" id="GO:0004623">
    <property type="term" value="F:phospholipase A2 activity"/>
    <property type="evidence" value="ECO:0007669"/>
    <property type="project" value="TreeGrafter"/>
</dbReference>
<proteinExistence type="inferred from homology"/>
<accession>A0AAD8C8W8</accession>
<dbReference type="GO" id="GO:0005737">
    <property type="term" value="C:cytoplasm"/>
    <property type="evidence" value="ECO:0007669"/>
    <property type="project" value="TreeGrafter"/>
</dbReference>
<evidence type="ECO:0000313" key="8">
    <source>
        <dbReference type="Proteomes" id="UP001233172"/>
    </source>
</evidence>
<dbReference type="PROSITE" id="PS51934">
    <property type="entry name" value="LRAT"/>
    <property type="match status" value="1"/>
</dbReference>
<dbReference type="InterPro" id="IPR007053">
    <property type="entry name" value="LRAT_dom"/>
</dbReference>
<evidence type="ECO:0000259" key="6">
    <source>
        <dbReference type="PROSITE" id="PS51934"/>
    </source>
</evidence>
<evidence type="ECO:0000256" key="2">
    <source>
        <dbReference type="ARBA" id="ARBA00022679"/>
    </source>
</evidence>
<keyword evidence="3" id="KW-0378">Hydrolase</keyword>
<feature type="compositionally biased region" description="Basic and acidic residues" evidence="5">
    <location>
        <begin position="219"/>
        <end position="229"/>
    </location>
</feature>
<evidence type="ECO:0000256" key="5">
    <source>
        <dbReference type="SAM" id="MobiDB-lite"/>
    </source>
</evidence>
<keyword evidence="7" id="KW-0012">Acyltransferase</keyword>
<evidence type="ECO:0000256" key="4">
    <source>
        <dbReference type="ARBA" id="ARBA00023098"/>
    </source>
</evidence>
<dbReference type="EMBL" id="JASAOG010000006">
    <property type="protein sequence ID" value="KAK0067898.1"/>
    <property type="molecule type" value="Genomic_DNA"/>
</dbReference>
<protein>
    <submittedName>
        <fullName evidence="7">Phospholipase A and acyltransferase 4</fullName>
    </submittedName>
</protein>
<dbReference type="PANTHER" id="PTHR13943">
    <property type="entry name" value="HRAS-LIKE SUPPRESSOR - RELATED"/>
    <property type="match status" value="1"/>
</dbReference>
<gene>
    <name evidence="7" type="ORF">Bpfe_002739</name>
</gene>
<reference evidence="7" key="1">
    <citation type="journal article" date="2023" name="PLoS Negl. Trop. Dis.">
        <title>A genome sequence for Biomphalaria pfeifferi, the major vector snail for the human-infecting parasite Schistosoma mansoni.</title>
        <authorList>
            <person name="Bu L."/>
            <person name="Lu L."/>
            <person name="Laidemitt M.R."/>
            <person name="Zhang S.M."/>
            <person name="Mutuku M."/>
            <person name="Mkoji G."/>
            <person name="Steinauer M."/>
            <person name="Loker E.S."/>
        </authorList>
    </citation>
    <scope>NUCLEOTIDE SEQUENCE</scope>
    <source>
        <strain evidence="7">KasaAsao</strain>
    </source>
</reference>
<dbReference type="GO" id="GO:0008970">
    <property type="term" value="F:phospholipase A1 activity"/>
    <property type="evidence" value="ECO:0007669"/>
    <property type="project" value="TreeGrafter"/>
</dbReference>
<evidence type="ECO:0000256" key="3">
    <source>
        <dbReference type="ARBA" id="ARBA00022801"/>
    </source>
</evidence>
<feature type="region of interest" description="Disordered" evidence="5">
    <location>
        <begin position="199"/>
        <end position="229"/>
    </location>
</feature>
<comment type="similarity">
    <text evidence="1">Belongs to the H-rev107 family.</text>
</comment>
<dbReference type="GO" id="GO:0016410">
    <property type="term" value="F:N-acyltransferase activity"/>
    <property type="evidence" value="ECO:0007669"/>
    <property type="project" value="TreeGrafter"/>
</dbReference>
<dbReference type="GO" id="GO:0070292">
    <property type="term" value="P:N-acylphosphatidylethanolamine metabolic process"/>
    <property type="evidence" value="ECO:0007669"/>
    <property type="project" value="TreeGrafter"/>
</dbReference>
<keyword evidence="4" id="KW-0443">Lipid metabolism</keyword>
<name>A0AAD8C8W8_BIOPF</name>
<reference evidence="7" key="2">
    <citation type="submission" date="2023-04" db="EMBL/GenBank/DDBJ databases">
        <authorList>
            <person name="Bu L."/>
            <person name="Lu L."/>
            <person name="Laidemitt M.R."/>
            <person name="Zhang S.M."/>
            <person name="Mutuku M."/>
            <person name="Mkoji G."/>
            <person name="Steinauer M."/>
            <person name="Loker E.S."/>
        </authorList>
    </citation>
    <scope>NUCLEOTIDE SEQUENCE</scope>
    <source>
        <strain evidence="7">KasaAsao</strain>
        <tissue evidence="7">Whole Snail</tissue>
    </source>
</reference>
<dbReference type="Proteomes" id="UP001233172">
    <property type="component" value="Unassembled WGS sequence"/>
</dbReference>
<sequence length="229" mass="25396">MANQSGPSNPGLVQHGETLKRRIQNEAFLQQVKPGDMIEFPRKLYSHWAIYVGKGKVIHLTGDAGDMALDETGTVKLEDFWTVVGTSTAKINNFLDAEMEPLPEKYIISNAMSKLGAEGYHLIFLNCEHFVTWCRYGKAKSSQVQHVTKVLGNFGSSLKDKLNAIASTAQNKQEKDFVSGVVSLGVTLANQGKDYMEKNEDADLKTLKQRKQSSKSTKKTRDLGEAKID</sequence>
<dbReference type="InterPro" id="IPR051496">
    <property type="entry name" value="H-rev107_PLA/AT"/>
</dbReference>